<evidence type="ECO:0000256" key="1">
    <source>
        <dbReference type="ARBA" id="ARBA00022490"/>
    </source>
</evidence>
<keyword evidence="4 5" id="KW-0269">Exonuclease</keyword>
<evidence type="ECO:0000256" key="6">
    <source>
        <dbReference type="RuleBase" id="RU004355"/>
    </source>
</evidence>
<dbReference type="EMBL" id="BAAADO010000001">
    <property type="protein sequence ID" value="GAA0482085.1"/>
    <property type="molecule type" value="Genomic_DNA"/>
</dbReference>
<sequence>MKDRYLTVTALTRYVKRKIETDRNLKQVYLRGEISNFKRHSRGHMYLTIKDDRSRIQAVMFASYNRFIKFTPEDGMNVLIKGEIGVYEPYGQYQLYIHEMQPDGIGSLYLAYEQLKKKLGAEGLFDPRLKKPIPAYPEHIGVITSPTGAAIRDIFSTLNRRYPIAKKTLIPVLVQGKNGADSIVQAIKKANSLDQFDVLIVGRGGGSIEELWNFNEERVARAIVDSSIPVISAVGHETDYTISDFAADLRAPTPTGAAELAVPSLKEVADRMTVMRNRIVRALQTKTQANRDRLISLRESYAFRYPVHMLRQKEQDLDRMFEQMQRASRQYIQRKKENNEHLNKRLLQHHPDRKIGEMQKNVTQIRSRLHKQMKYVLQQKMTSFQKDVEKLSLLNPMEVIRRGYAIPYDQQKNVVRTVSQVQPGDKMYVRLKDGLVDCQVLGLEEEDQKNE</sequence>
<dbReference type="InterPro" id="IPR020579">
    <property type="entry name" value="Exonuc_VII_lsu_C"/>
</dbReference>
<evidence type="ECO:0000313" key="9">
    <source>
        <dbReference type="EMBL" id="GAA0482085.1"/>
    </source>
</evidence>
<comment type="similarity">
    <text evidence="5 6">Belongs to the XseA family.</text>
</comment>
<gene>
    <name evidence="5 9" type="primary">xseA</name>
    <name evidence="9" type="ORF">GCM10008986_03640</name>
</gene>
<evidence type="ECO:0000313" key="10">
    <source>
        <dbReference type="Proteomes" id="UP001500880"/>
    </source>
</evidence>
<dbReference type="NCBIfam" id="TIGR00237">
    <property type="entry name" value="xseA"/>
    <property type="match status" value="1"/>
</dbReference>
<comment type="function">
    <text evidence="5">Bidirectionally degrades single-stranded DNA into large acid-insoluble oligonucleotides, which are then degraded further into small acid-soluble oligonucleotides.</text>
</comment>
<dbReference type="PANTHER" id="PTHR30008">
    <property type="entry name" value="EXODEOXYRIBONUCLEASE 7 LARGE SUBUNIT"/>
    <property type="match status" value="1"/>
</dbReference>
<comment type="subcellular location">
    <subcellularLocation>
        <location evidence="5 6">Cytoplasm</location>
    </subcellularLocation>
</comment>
<feature type="domain" description="OB-fold nucleic acid binding" evidence="8">
    <location>
        <begin position="6"/>
        <end position="101"/>
    </location>
</feature>
<comment type="caution">
    <text evidence="9">The sequence shown here is derived from an EMBL/GenBank/DDBJ whole genome shotgun (WGS) entry which is preliminary data.</text>
</comment>
<evidence type="ECO:0000256" key="4">
    <source>
        <dbReference type="ARBA" id="ARBA00022839"/>
    </source>
</evidence>
<evidence type="ECO:0000259" key="7">
    <source>
        <dbReference type="Pfam" id="PF02601"/>
    </source>
</evidence>
<comment type="catalytic activity">
    <reaction evidence="5 6">
        <text>Exonucleolytic cleavage in either 5'- to 3'- or 3'- to 5'-direction to yield nucleoside 5'-phosphates.</text>
        <dbReference type="EC" id="3.1.11.6"/>
    </reaction>
</comment>
<evidence type="ECO:0000256" key="2">
    <source>
        <dbReference type="ARBA" id="ARBA00022722"/>
    </source>
</evidence>
<dbReference type="CDD" id="cd04489">
    <property type="entry name" value="ExoVII_LU_OBF"/>
    <property type="match status" value="1"/>
</dbReference>
<keyword evidence="2 5" id="KW-0540">Nuclease</keyword>
<protein>
    <recommendedName>
        <fullName evidence="5">Exodeoxyribonuclease 7 large subunit</fullName>
        <ecNumber evidence="5">3.1.11.6</ecNumber>
    </recommendedName>
    <alternativeName>
        <fullName evidence="5">Exodeoxyribonuclease VII large subunit</fullName>
        <shortName evidence="5">Exonuclease VII large subunit</shortName>
    </alternativeName>
</protein>
<name>A0ABN1AR04_9BACI</name>
<dbReference type="PANTHER" id="PTHR30008:SF0">
    <property type="entry name" value="EXODEOXYRIBONUCLEASE 7 LARGE SUBUNIT"/>
    <property type="match status" value="1"/>
</dbReference>
<dbReference type="HAMAP" id="MF_00378">
    <property type="entry name" value="Exonuc_7_L"/>
    <property type="match status" value="1"/>
</dbReference>
<dbReference type="Proteomes" id="UP001500880">
    <property type="component" value="Unassembled WGS sequence"/>
</dbReference>
<feature type="domain" description="Exonuclease VII large subunit C-terminal" evidence="7">
    <location>
        <begin position="124"/>
        <end position="439"/>
    </location>
</feature>
<dbReference type="Pfam" id="PF13742">
    <property type="entry name" value="tRNA_anti_2"/>
    <property type="match status" value="1"/>
</dbReference>
<dbReference type="InterPro" id="IPR003753">
    <property type="entry name" value="Exonuc_VII_L"/>
</dbReference>
<dbReference type="EC" id="3.1.11.6" evidence="5"/>
<comment type="subunit">
    <text evidence="5">Heterooligomer composed of large and small subunits.</text>
</comment>
<keyword evidence="10" id="KW-1185">Reference proteome</keyword>
<dbReference type="InterPro" id="IPR025824">
    <property type="entry name" value="OB-fold_nuc-bd_dom"/>
</dbReference>
<evidence type="ECO:0000259" key="8">
    <source>
        <dbReference type="Pfam" id="PF13742"/>
    </source>
</evidence>
<dbReference type="RefSeq" id="WP_343836890.1">
    <property type="nucleotide sequence ID" value="NZ_BAAADO010000001.1"/>
</dbReference>
<organism evidence="9 10">
    <name type="scientific">Salinibacillus aidingensis</name>
    <dbReference type="NCBI Taxonomy" id="237684"/>
    <lineage>
        <taxon>Bacteria</taxon>
        <taxon>Bacillati</taxon>
        <taxon>Bacillota</taxon>
        <taxon>Bacilli</taxon>
        <taxon>Bacillales</taxon>
        <taxon>Bacillaceae</taxon>
        <taxon>Salinibacillus</taxon>
    </lineage>
</organism>
<proteinExistence type="inferred from homology"/>
<reference evidence="9 10" key="1">
    <citation type="journal article" date="2019" name="Int. J. Syst. Evol. Microbiol.">
        <title>The Global Catalogue of Microorganisms (GCM) 10K type strain sequencing project: providing services to taxonomists for standard genome sequencing and annotation.</title>
        <authorList>
            <consortium name="The Broad Institute Genomics Platform"/>
            <consortium name="The Broad Institute Genome Sequencing Center for Infectious Disease"/>
            <person name="Wu L."/>
            <person name="Ma J."/>
        </authorList>
    </citation>
    <scope>NUCLEOTIDE SEQUENCE [LARGE SCALE GENOMIC DNA]</scope>
    <source>
        <strain evidence="9 10">JCM 12389</strain>
    </source>
</reference>
<evidence type="ECO:0000256" key="3">
    <source>
        <dbReference type="ARBA" id="ARBA00022801"/>
    </source>
</evidence>
<evidence type="ECO:0000256" key="5">
    <source>
        <dbReference type="HAMAP-Rule" id="MF_00378"/>
    </source>
</evidence>
<keyword evidence="1 5" id="KW-0963">Cytoplasm</keyword>
<keyword evidence="3 5" id="KW-0378">Hydrolase</keyword>
<accession>A0ABN1AR04</accession>
<dbReference type="Pfam" id="PF02601">
    <property type="entry name" value="Exonuc_VII_L"/>
    <property type="match status" value="1"/>
</dbReference>